<evidence type="ECO:0000313" key="3">
    <source>
        <dbReference type="Proteomes" id="UP000326924"/>
    </source>
</evidence>
<feature type="region of interest" description="Disordered" evidence="1">
    <location>
        <begin position="159"/>
        <end position="181"/>
    </location>
</feature>
<evidence type="ECO:0000313" key="2">
    <source>
        <dbReference type="EMBL" id="KAA8895050.1"/>
    </source>
</evidence>
<evidence type="ECO:0000256" key="1">
    <source>
        <dbReference type="SAM" id="MobiDB-lite"/>
    </source>
</evidence>
<sequence length="248" mass="26492">MSDPRLQSSLNSYSVAVQRYTLLTALLPPSLRPPMLERFQHRNNRWAVDRQTANVRKVIARMEEQLKRAQPDIAAPSAAPDAAGNRLDGPLQDVQASASAAEFPDNSGQQHPTMPSTHNDQGSVVEKKERPPQEDLASRPGPTAGRDPVVMALEDAGLSPDGHLIRPHSTDTDKVSSGTGCEPRTFSPADELDAIVRVGVVSPDAAIRLSGLIDTLRSDGASYSVVKKVCTAFLASVQDGTPADRASG</sequence>
<feature type="region of interest" description="Disordered" evidence="1">
    <location>
        <begin position="69"/>
        <end position="147"/>
    </location>
</feature>
<name>A0A5J5EI06_9PEZI</name>
<feature type="compositionally biased region" description="Polar residues" evidence="1">
    <location>
        <begin position="106"/>
        <end position="122"/>
    </location>
</feature>
<feature type="compositionally biased region" description="Basic and acidic residues" evidence="1">
    <location>
        <begin position="125"/>
        <end position="137"/>
    </location>
</feature>
<dbReference type="Proteomes" id="UP000326924">
    <property type="component" value="Unassembled WGS sequence"/>
</dbReference>
<accession>A0A5J5EI06</accession>
<protein>
    <submittedName>
        <fullName evidence="2">Uncharacterized protein</fullName>
    </submittedName>
</protein>
<dbReference type="EMBL" id="VXIS01000291">
    <property type="protein sequence ID" value="KAA8895050.1"/>
    <property type="molecule type" value="Genomic_DNA"/>
</dbReference>
<reference evidence="2 3" key="1">
    <citation type="submission" date="2019-09" db="EMBL/GenBank/DDBJ databases">
        <title>Draft genome of the ectomycorrhizal ascomycete Sphaerosporella brunnea.</title>
        <authorList>
            <consortium name="DOE Joint Genome Institute"/>
            <person name="Benucci G.M."/>
            <person name="Marozzi G."/>
            <person name="Antonielli L."/>
            <person name="Sanchez S."/>
            <person name="Marco P."/>
            <person name="Wang X."/>
            <person name="Falini L.B."/>
            <person name="Barry K."/>
            <person name="Haridas S."/>
            <person name="Lipzen A."/>
            <person name="Labutti K."/>
            <person name="Grigoriev I.V."/>
            <person name="Murat C."/>
            <person name="Martin F."/>
            <person name="Albertini E."/>
            <person name="Donnini D."/>
            <person name="Bonito G."/>
        </authorList>
    </citation>
    <scope>NUCLEOTIDE SEQUENCE [LARGE SCALE GENOMIC DNA]</scope>
    <source>
        <strain evidence="2 3">Sb_GMNB300</strain>
    </source>
</reference>
<dbReference type="AlphaFoldDB" id="A0A5J5EI06"/>
<proteinExistence type="predicted"/>
<keyword evidence="3" id="KW-1185">Reference proteome</keyword>
<organism evidence="2 3">
    <name type="scientific">Sphaerosporella brunnea</name>
    <dbReference type="NCBI Taxonomy" id="1250544"/>
    <lineage>
        <taxon>Eukaryota</taxon>
        <taxon>Fungi</taxon>
        <taxon>Dikarya</taxon>
        <taxon>Ascomycota</taxon>
        <taxon>Pezizomycotina</taxon>
        <taxon>Pezizomycetes</taxon>
        <taxon>Pezizales</taxon>
        <taxon>Pyronemataceae</taxon>
        <taxon>Sphaerosporella</taxon>
    </lineage>
</organism>
<dbReference type="InParanoid" id="A0A5J5EI06"/>
<gene>
    <name evidence="2" type="ORF">FN846DRAFT_912194</name>
</gene>
<feature type="compositionally biased region" description="Low complexity" evidence="1">
    <location>
        <begin position="71"/>
        <end position="83"/>
    </location>
</feature>
<comment type="caution">
    <text evidence="2">The sequence shown here is derived from an EMBL/GenBank/DDBJ whole genome shotgun (WGS) entry which is preliminary data.</text>
</comment>